<gene>
    <name evidence="1" type="ORF">H1164_08335</name>
</gene>
<evidence type="ECO:0000313" key="1">
    <source>
        <dbReference type="EMBL" id="MBA4542908.1"/>
    </source>
</evidence>
<proteinExistence type="predicted"/>
<organism evidence="1 2">
    <name type="scientific">Thermoactinomyces daqus</name>
    <dbReference type="NCBI Taxonomy" id="1329516"/>
    <lineage>
        <taxon>Bacteria</taxon>
        <taxon>Bacillati</taxon>
        <taxon>Bacillota</taxon>
        <taxon>Bacilli</taxon>
        <taxon>Bacillales</taxon>
        <taxon>Thermoactinomycetaceae</taxon>
        <taxon>Thermoactinomyces</taxon>
    </lineage>
</organism>
<keyword evidence="2" id="KW-1185">Reference proteome</keyword>
<reference evidence="1 2" key="1">
    <citation type="submission" date="2020-07" db="EMBL/GenBank/DDBJ databases">
        <authorList>
            <person name="Feng H."/>
        </authorList>
    </citation>
    <scope>NUCLEOTIDE SEQUENCE [LARGE SCALE GENOMIC DNA]</scope>
    <source>
        <strain evidence="2">s-11</strain>
    </source>
</reference>
<comment type="caution">
    <text evidence="1">The sequence shown here is derived from an EMBL/GenBank/DDBJ whole genome shotgun (WGS) entry which is preliminary data.</text>
</comment>
<dbReference type="Proteomes" id="UP000530514">
    <property type="component" value="Unassembled WGS sequence"/>
</dbReference>
<dbReference type="OrthoDB" id="2082077at2"/>
<protein>
    <submittedName>
        <fullName evidence="1">Uncharacterized protein</fullName>
    </submittedName>
</protein>
<name>A0A7W2AII2_9BACL</name>
<dbReference type="AlphaFoldDB" id="A0A7W2AII2"/>
<dbReference type="RefSeq" id="WP_033101884.1">
    <property type="nucleotide sequence ID" value="NZ_JACEIP010000010.1"/>
</dbReference>
<accession>A0A7W2AII2</accession>
<dbReference type="EMBL" id="JACEIP010000010">
    <property type="protein sequence ID" value="MBA4542908.1"/>
    <property type="molecule type" value="Genomic_DNA"/>
</dbReference>
<evidence type="ECO:0000313" key="2">
    <source>
        <dbReference type="Proteomes" id="UP000530514"/>
    </source>
</evidence>
<sequence>MSLAYRMDNRTPEQFKKDIFECTMIERKIVDAYANHIFNKFGIELTIKDNGTDNTGKVQKRVTTKADFLVNGVPLEVKFNREMQQVFRIKTYQVNSYLKQDVRILWVNGLTTKQPLFTIMKKHDLQFLVDGCEPKPFFPWGNKLVYELNADDYVWFPISIDFDEEIEEVS</sequence>